<accession>I3X596</accession>
<dbReference type="Gene3D" id="3.40.50.1820">
    <property type="entry name" value="alpha/beta hydrolase"/>
    <property type="match status" value="1"/>
</dbReference>
<dbReference type="HOGENOM" id="CLU_167632_0_0_5"/>
<dbReference type="AlphaFoldDB" id="I3X596"/>
<evidence type="ECO:0000313" key="2">
    <source>
        <dbReference type="Proteomes" id="UP000006180"/>
    </source>
</evidence>
<dbReference type="eggNOG" id="COG0596">
    <property type="taxonomic scope" value="Bacteria"/>
</dbReference>
<evidence type="ECO:0000313" key="1">
    <source>
        <dbReference type="EMBL" id="AFL51052.1"/>
    </source>
</evidence>
<dbReference type="PANTHER" id="PTHR37017:SF11">
    <property type="entry name" value="ESTERASE_LIPASE_THIOESTERASE DOMAIN-CONTAINING PROTEIN"/>
    <property type="match status" value="1"/>
</dbReference>
<dbReference type="PANTHER" id="PTHR37017">
    <property type="entry name" value="AB HYDROLASE-1 DOMAIN-CONTAINING PROTEIN-RELATED"/>
    <property type="match status" value="1"/>
</dbReference>
<name>I3X596_SINF2</name>
<sequence length="87" mass="9096">MKALEAKVSKVAWKVKPSWYVVATEDGAIAPKLLRSTARRIGAHTAEVAGSHVVFLTQPRAIADVIDRAARGVAKPGSVDSSASATV</sequence>
<dbReference type="KEGG" id="sfd:USDA257_c24760"/>
<dbReference type="RefSeq" id="WP_014763220.1">
    <property type="nucleotide sequence ID" value="NC_018000.1"/>
</dbReference>
<dbReference type="Proteomes" id="UP000006180">
    <property type="component" value="Chromosome"/>
</dbReference>
<dbReference type="InterPro" id="IPR052897">
    <property type="entry name" value="Sec-Metab_Biosynth_Hydrolase"/>
</dbReference>
<evidence type="ECO:0008006" key="3">
    <source>
        <dbReference type="Google" id="ProtNLM"/>
    </source>
</evidence>
<dbReference type="InterPro" id="IPR029058">
    <property type="entry name" value="AB_hydrolase_fold"/>
</dbReference>
<dbReference type="PATRIC" id="fig|1185652.3.peg.2566"/>
<proteinExistence type="predicted"/>
<reference evidence="1 2" key="1">
    <citation type="journal article" date="2012" name="J. Bacteriol.">
        <title>Complete genome sequence of the broad-host-range strain Sinorhizobium fredii USDA257.</title>
        <authorList>
            <person name="Schuldes J."/>
            <person name="Rodriguez Orbegoso M."/>
            <person name="Schmeisser C."/>
            <person name="Krishnan H.B."/>
            <person name="Daniel R."/>
            <person name="Streit W.R."/>
        </authorList>
    </citation>
    <scope>NUCLEOTIDE SEQUENCE [LARGE SCALE GENOMIC DNA]</scope>
    <source>
        <strain evidence="1 2">USDA 257</strain>
    </source>
</reference>
<organism evidence="1 2">
    <name type="scientific">Sinorhizobium fredii (strain USDA 257)</name>
    <dbReference type="NCBI Taxonomy" id="1185652"/>
    <lineage>
        <taxon>Bacteria</taxon>
        <taxon>Pseudomonadati</taxon>
        <taxon>Pseudomonadota</taxon>
        <taxon>Alphaproteobacteria</taxon>
        <taxon>Hyphomicrobiales</taxon>
        <taxon>Rhizobiaceae</taxon>
        <taxon>Sinorhizobium/Ensifer group</taxon>
        <taxon>Sinorhizobium</taxon>
    </lineage>
</organism>
<protein>
    <recommendedName>
        <fullName evidence="3">Alpha/beta hydrolase</fullName>
    </recommendedName>
</protein>
<dbReference type="EMBL" id="CP003563">
    <property type="protein sequence ID" value="AFL51052.1"/>
    <property type="molecule type" value="Genomic_DNA"/>
</dbReference>
<dbReference type="STRING" id="1185652.USDA257_c24760"/>
<gene>
    <name evidence="1" type="ORF">USDA257_c24760</name>
</gene>